<comment type="subcellular location">
    <subcellularLocation>
        <location evidence="1">Cell membrane</location>
        <topology evidence="1">Multi-pass membrane protein</topology>
    </subcellularLocation>
</comment>
<comment type="caution">
    <text evidence="9">The sequence shown here is derived from an EMBL/GenBank/DDBJ whole genome shotgun (WGS) entry which is preliminary data.</text>
</comment>
<dbReference type="Proteomes" id="UP000572907">
    <property type="component" value="Unassembled WGS sequence"/>
</dbReference>
<evidence type="ECO:0000256" key="5">
    <source>
        <dbReference type="ARBA" id="ARBA00023136"/>
    </source>
</evidence>
<keyword evidence="10" id="KW-1185">Reference proteome</keyword>
<evidence type="ECO:0000256" key="1">
    <source>
        <dbReference type="ARBA" id="ARBA00004651"/>
    </source>
</evidence>
<gene>
    <name evidence="9" type="ORF">FHS41_003657</name>
</gene>
<feature type="transmembrane region" description="Helical" evidence="7">
    <location>
        <begin position="285"/>
        <end position="304"/>
    </location>
</feature>
<dbReference type="PANTHER" id="PTHR43124">
    <property type="entry name" value="PURINE EFFLUX PUMP PBUE"/>
    <property type="match status" value="1"/>
</dbReference>
<name>A0A7W4ZR54_9ACTN</name>
<evidence type="ECO:0000256" key="7">
    <source>
        <dbReference type="SAM" id="Phobius"/>
    </source>
</evidence>
<feature type="region of interest" description="Disordered" evidence="6">
    <location>
        <begin position="392"/>
        <end position="412"/>
    </location>
</feature>
<dbReference type="InterPro" id="IPR011701">
    <property type="entry name" value="MFS"/>
</dbReference>
<reference evidence="9 10" key="1">
    <citation type="submission" date="2020-08" db="EMBL/GenBank/DDBJ databases">
        <title>Genomic Encyclopedia of Type Strains, Phase III (KMG-III): the genomes of soil and plant-associated and newly described type strains.</title>
        <authorList>
            <person name="Whitman W."/>
        </authorList>
    </citation>
    <scope>NUCLEOTIDE SEQUENCE [LARGE SCALE GENOMIC DNA]</scope>
    <source>
        <strain evidence="9 10">CECT 3237</strain>
    </source>
</reference>
<feature type="transmembrane region" description="Helical" evidence="7">
    <location>
        <begin position="259"/>
        <end position="278"/>
    </location>
</feature>
<sequence>MPSTTTVPPGTDTTPATGPWPAVLALTAATFSVVTTEMLPVGLLTSLGAGLHVSAGTAGLAVTLPGLFAAASAPLLPVAVRRADRRTVLCALLLLLAATNLLSALAPHIAVLLLARTLVGVCIGGVWAIAAGLGTRLMPPDRAGRATALIFSGIAVASVLGVPAGTFLGSLAGWRWAFAALAGLALAVVAALALALPPLPPERPVRLGTFPALLRTPGVSRGLLAIALLVTGHFTAYTYVRPILDRVTGPGAGTISTLLLGYGVAGVAGTFAGGWLAARDPRRALLVIAAGLGTVVLLLIPAAGSLAASTLLLVVWGLVYGGVSVSAQNWLSAAAPRAREAGSALFAGVFNTAIALGAFTGGRTADALGATAVLCVGGGLALLALPAAVRAGRPGGGRRPESAGAPGPRERA</sequence>
<feature type="transmembrane region" description="Helical" evidence="7">
    <location>
        <begin position="174"/>
        <end position="197"/>
    </location>
</feature>
<feature type="transmembrane region" description="Helical" evidence="7">
    <location>
        <begin position="343"/>
        <end position="361"/>
    </location>
</feature>
<dbReference type="PANTHER" id="PTHR43124:SF3">
    <property type="entry name" value="CHLORAMPHENICOL EFFLUX PUMP RV0191"/>
    <property type="match status" value="1"/>
</dbReference>
<evidence type="ECO:0000259" key="8">
    <source>
        <dbReference type="PROSITE" id="PS50850"/>
    </source>
</evidence>
<feature type="compositionally biased region" description="Low complexity" evidence="6">
    <location>
        <begin position="402"/>
        <end position="412"/>
    </location>
</feature>
<feature type="transmembrane region" description="Helical" evidence="7">
    <location>
        <begin position="310"/>
        <end position="331"/>
    </location>
</feature>
<dbReference type="InterPro" id="IPR036259">
    <property type="entry name" value="MFS_trans_sf"/>
</dbReference>
<dbReference type="InterPro" id="IPR050189">
    <property type="entry name" value="MFS_Efflux_Transporters"/>
</dbReference>
<dbReference type="GO" id="GO:0022857">
    <property type="term" value="F:transmembrane transporter activity"/>
    <property type="evidence" value="ECO:0007669"/>
    <property type="project" value="InterPro"/>
</dbReference>
<dbReference type="Gene3D" id="1.20.1250.20">
    <property type="entry name" value="MFS general substrate transporter like domains"/>
    <property type="match status" value="1"/>
</dbReference>
<organism evidence="9 10">
    <name type="scientific">Streptomyces violarus</name>
    <dbReference type="NCBI Taxonomy" id="67380"/>
    <lineage>
        <taxon>Bacteria</taxon>
        <taxon>Bacillati</taxon>
        <taxon>Actinomycetota</taxon>
        <taxon>Actinomycetes</taxon>
        <taxon>Kitasatosporales</taxon>
        <taxon>Streptomycetaceae</taxon>
        <taxon>Streptomyces</taxon>
    </lineage>
</organism>
<keyword evidence="3 7" id="KW-0812">Transmembrane</keyword>
<keyword evidence="2" id="KW-1003">Cell membrane</keyword>
<evidence type="ECO:0000256" key="6">
    <source>
        <dbReference type="SAM" id="MobiDB-lite"/>
    </source>
</evidence>
<dbReference type="GO" id="GO:0005886">
    <property type="term" value="C:plasma membrane"/>
    <property type="evidence" value="ECO:0007669"/>
    <property type="project" value="UniProtKB-SubCell"/>
</dbReference>
<keyword evidence="4 7" id="KW-1133">Transmembrane helix</keyword>
<feature type="transmembrane region" description="Helical" evidence="7">
    <location>
        <begin position="218"/>
        <end position="239"/>
    </location>
</feature>
<dbReference type="SUPFAM" id="SSF103473">
    <property type="entry name" value="MFS general substrate transporter"/>
    <property type="match status" value="1"/>
</dbReference>
<evidence type="ECO:0000313" key="9">
    <source>
        <dbReference type="EMBL" id="MBB3077169.1"/>
    </source>
</evidence>
<feature type="transmembrane region" description="Helical" evidence="7">
    <location>
        <begin position="367"/>
        <end position="389"/>
    </location>
</feature>
<evidence type="ECO:0000256" key="2">
    <source>
        <dbReference type="ARBA" id="ARBA00022475"/>
    </source>
</evidence>
<dbReference type="Pfam" id="PF07690">
    <property type="entry name" value="MFS_1"/>
    <property type="match status" value="1"/>
</dbReference>
<feature type="transmembrane region" description="Helical" evidence="7">
    <location>
        <begin position="146"/>
        <end position="168"/>
    </location>
</feature>
<feature type="transmembrane region" description="Helical" evidence="7">
    <location>
        <begin position="53"/>
        <end position="76"/>
    </location>
</feature>
<evidence type="ECO:0000313" key="10">
    <source>
        <dbReference type="Proteomes" id="UP000572907"/>
    </source>
</evidence>
<feature type="transmembrane region" description="Helical" evidence="7">
    <location>
        <begin position="88"/>
        <end position="107"/>
    </location>
</feature>
<dbReference type="RefSeq" id="WP_184592742.1">
    <property type="nucleotide sequence ID" value="NZ_BMUP01000005.1"/>
</dbReference>
<evidence type="ECO:0000256" key="3">
    <source>
        <dbReference type="ARBA" id="ARBA00022692"/>
    </source>
</evidence>
<protein>
    <submittedName>
        <fullName evidence="9">Putative MFS family arabinose efflux permease</fullName>
    </submittedName>
</protein>
<proteinExistence type="predicted"/>
<evidence type="ECO:0000256" key="4">
    <source>
        <dbReference type="ARBA" id="ARBA00022989"/>
    </source>
</evidence>
<dbReference type="AlphaFoldDB" id="A0A7W4ZR54"/>
<feature type="domain" description="Major facilitator superfamily (MFS) profile" evidence="8">
    <location>
        <begin position="21"/>
        <end position="396"/>
    </location>
</feature>
<dbReference type="CDD" id="cd17324">
    <property type="entry name" value="MFS_NepI_like"/>
    <property type="match status" value="1"/>
</dbReference>
<dbReference type="InterPro" id="IPR020846">
    <property type="entry name" value="MFS_dom"/>
</dbReference>
<dbReference type="EMBL" id="JACHXE010000003">
    <property type="protein sequence ID" value="MBB3077169.1"/>
    <property type="molecule type" value="Genomic_DNA"/>
</dbReference>
<keyword evidence="5 7" id="KW-0472">Membrane</keyword>
<dbReference type="PROSITE" id="PS50850">
    <property type="entry name" value="MFS"/>
    <property type="match status" value="1"/>
</dbReference>
<accession>A0A7W4ZR54</accession>
<feature type="transmembrane region" description="Helical" evidence="7">
    <location>
        <begin position="113"/>
        <end position="134"/>
    </location>
</feature>